<proteinExistence type="predicted"/>
<name>X1HRH2_9ZZZZ</name>
<gene>
    <name evidence="1" type="ORF">S03H2_35271</name>
</gene>
<feature type="non-terminal residue" evidence="1">
    <location>
        <position position="1"/>
    </location>
</feature>
<evidence type="ECO:0000313" key="1">
    <source>
        <dbReference type="EMBL" id="GAH47888.1"/>
    </source>
</evidence>
<organism evidence="1">
    <name type="scientific">marine sediment metagenome</name>
    <dbReference type="NCBI Taxonomy" id="412755"/>
    <lineage>
        <taxon>unclassified sequences</taxon>
        <taxon>metagenomes</taxon>
        <taxon>ecological metagenomes</taxon>
    </lineage>
</organism>
<dbReference type="EMBL" id="BARU01021556">
    <property type="protein sequence ID" value="GAH47888.1"/>
    <property type="molecule type" value="Genomic_DNA"/>
</dbReference>
<sequence length="34" mass="3847">AEKPRKQALVMAKATLTAFAAFREAMRQLKEDKP</sequence>
<protein>
    <submittedName>
        <fullName evidence="1">Uncharacterized protein</fullName>
    </submittedName>
</protein>
<dbReference type="AlphaFoldDB" id="X1HRH2"/>
<accession>X1HRH2</accession>
<comment type="caution">
    <text evidence="1">The sequence shown here is derived from an EMBL/GenBank/DDBJ whole genome shotgun (WGS) entry which is preliminary data.</text>
</comment>
<reference evidence="1" key="1">
    <citation type="journal article" date="2014" name="Front. Microbiol.">
        <title>High frequency of phylogenetically diverse reductive dehalogenase-homologous genes in deep subseafloor sedimentary metagenomes.</title>
        <authorList>
            <person name="Kawai M."/>
            <person name="Futagami T."/>
            <person name="Toyoda A."/>
            <person name="Takaki Y."/>
            <person name="Nishi S."/>
            <person name="Hori S."/>
            <person name="Arai W."/>
            <person name="Tsubouchi T."/>
            <person name="Morono Y."/>
            <person name="Uchiyama I."/>
            <person name="Ito T."/>
            <person name="Fujiyama A."/>
            <person name="Inagaki F."/>
            <person name="Takami H."/>
        </authorList>
    </citation>
    <scope>NUCLEOTIDE SEQUENCE</scope>
    <source>
        <strain evidence="1">Expedition CK06-06</strain>
    </source>
</reference>